<dbReference type="InterPro" id="IPR050121">
    <property type="entry name" value="Cytochrome_P450_monoxygenase"/>
</dbReference>
<comment type="caution">
    <text evidence="10">The sequence shown here is derived from an EMBL/GenBank/DDBJ whole genome shotgun (WGS) entry which is preliminary data.</text>
</comment>
<accession>A0A8H4PNG5</accession>
<dbReference type="PANTHER" id="PTHR24305">
    <property type="entry name" value="CYTOCHROME P450"/>
    <property type="match status" value="1"/>
</dbReference>
<dbReference type="InterPro" id="IPR036396">
    <property type="entry name" value="Cyt_P450_sf"/>
</dbReference>
<evidence type="ECO:0000256" key="9">
    <source>
        <dbReference type="RuleBase" id="RU000461"/>
    </source>
</evidence>
<dbReference type="GO" id="GO:0020037">
    <property type="term" value="F:heme binding"/>
    <property type="evidence" value="ECO:0007669"/>
    <property type="project" value="InterPro"/>
</dbReference>
<protein>
    <recommendedName>
        <fullName evidence="12">Cytochrome P450</fullName>
    </recommendedName>
</protein>
<evidence type="ECO:0000256" key="1">
    <source>
        <dbReference type="ARBA" id="ARBA00001971"/>
    </source>
</evidence>
<dbReference type="AlphaFoldDB" id="A0A8H4PNG5"/>
<dbReference type="SUPFAM" id="SSF48264">
    <property type="entry name" value="Cytochrome P450"/>
    <property type="match status" value="1"/>
</dbReference>
<dbReference type="EMBL" id="JAAVMX010000005">
    <property type="protein sequence ID" value="KAF4507698.1"/>
    <property type="molecule type" value="Genomic_DNA"/>
</dbReference>
<comment type="cofactor">
    <cofactor evidence="1 8">
        <name>heme</name>
        <dbReference type="ChEBI" id="CHEBI:30413"/>
    </cofactor>
</comment>
<keyword evidence="11" id="KW-1185">Reference proteome</keyword>
<evidence type="ECO:0000256" key="7">
    <source>
        <dbReference type="ARBA" id="ARBA00023033"/>
    </source>
</evidence>
<keyword evidence="3 8" id="KW-0349">Heme</keyword>
<dbReference type="Gene3D" id="1.10.630.10">
    <property type="entry name" value="Cytochrome P450"/>
    <property type="match status" value="1"/>
</dbReference>
<dbReference type="InterPro" id="IPR001128">
    <property type="entry name" value="Cyt_P450"/>
</dbReference>
<dbReference type="PANTHER" id="PTHR24305:SF157">
    <property type="entry name" value="N-ACETYLTRYPTOPHAN 6-HYDROXYLASE IVOC-RELATED"/>
    <property type="match status" value="1"/>
</dbReference>
<feature type="binding site" description="axial binding residue" evidence="8">
    <location>
        <position position="127"/>
    </location>
    <ligand>
        <name>heme</name>
        <dbReference type="ChEBI" id="CHEBI:30413"/>
    </ligand>
    <ligandPart>
        <name>Fe</name>
        <dbReference type="ChEBI" id="CHEBI:18248"/>
    </ligandPart>
</feature>
<comment type="similarity">
    <text evidence="2 9">Belongs to the cytochrome P450 family.</text>
</comment>
<organism evidence="10 11">
    <name type="scientific">Ophiocordyceps sinensis</name>
    <dbReference type="NCBI Taxonomy" id="72228"/>
    <lineage>
        <taxon>Eukaryota</taxon>
        <taxon>Fungi</taxon>
        <taxon>Dikarya</taxon>
        <taxon>Ascomycota</taxon>
        <taxon>Pezizomycotina</taxon>
        <taxon>Sordariomycetes</taxon>
        <taxon>Hypocreomycetidae</taxon>
        <taxon>Hypocreales</taxon>
        <taxon>Ophiocordycipitaceae</taxon>
        <taxon>Ophiocordyceps</taxon>
    </lineage>
</organism>
<dbReference type="GO" id="GO:0004497">
    <property type="term" value="F:monooxygenase activity"/>
    <property type="evidence" value="ECO:0007669"/>
    <property type="project" value="UniProtKB-KW"/>
</dbReference>
<keyword evidence="6 8" id="KW-0408">Iron</keyword>
<evidence type="ECO:0000313" key="10">
    <source>
        <dbReference type="EMBL" id="KAF4507698.1"/>
    </source>
</evidence>
<keyword evidence="7 9" id="KW-0503">Monooxygenase</keyword>
<dbReference type="GO" id="GO:0016705">
    <property type="term" value="F:oxidoreductase activity, acting on paired donors, with incorporation or reduction of molecular oxygen"/>
    <property type="evidence" value="ECO:0007669"/>
    <property type="project" value="InterPro"/>
</dbReference>
<sequence>MPTPTDHLPISTLEQIPYLAAVISEGLRVSNGLTTRLPRLARADEPMVYQDWEIPFGVSPTLQAFGPALLTLYQTPVSATAYFSLQSPAIFPEPEKFQPERWLLPNGEFNKGLLKYLVNFGRGTRQCLGMNLAYGELYLTISSIFRRFEMELFETTTDDVKTVHDFFVAAPGLQSQGVHVTITGEAKE</sequence>
<evidence type="ECO:0000256" key="3">
    <source>
        <dbReference type="ARBA" id="ARBA00022617"/>
    </source>
</evidence>
<evidence type="ECO:0000256" key="8">
    <source>
        <dbReference type="PIRSR" id="PIRSR602403-1"/>
    </source>
</evidence>
<evidence type="ECO:0000256" key="4">
    <source>
        <dbReference type="ARBA" id="ARBA00022723"/>
    </source>
</evidence>
<proteinExistence type="inferred from homology"/>
<dbReference type="InterPro" id="IPR002403">
    <property type="entry name" value="Cyt_P450_E_grp-IV"/>
</dbReference>
<evidence type="ECO:0000256" key="2">
    <source>
        <dbReference type="ARBA" id="ARBA00010617"/>
    </source>
</evidence>
<evidence type="ECO:0000256" key="6">
    <source>
        <dbReference type="ARBA" id="ARBA00023004"/>
    </source>
</evidence>
<dbReference type="Proteomes" id="UP000557566">
    <property type="component" value="Unassembled WGS sequence"/>
</dbReference>
<name>A0A8H4PNG5_9HYPO</name>
<keyword evidence="5 9" id="KW-0560">Oxidoreductase</keyword>
<dbReference type="InterPro" id="IPR017972">
    <property type="entry name" value="Cyt_P450_CS"/>
</dbReference>
<dbReference type="Pfam" id="PF00067">
    <property type="entry name" value="p450"/>
    <property type="match status" value="1"/>
</dbReference>
<evidence type="ECO:0008006" key="12">
    <source>
        <dbReference type="Google" id="ProtNLM"/>
    </source>
</evidence>
<gene>
    <name evidence="10" type="ORF">G6O67_004169</name>
</gene>
<evidence type="ECO:0000313" key="11">
    <source>
        <dbReference type="Proteomes" id="UP000557566"/>
    </source>
</evidence>
<dbReference type="PROSITE" id="PS00086">
    <property type="entry name" value="CYTOCHROME_P450"/>
    <property type="match status" value="1"/>
</dbReference>
<dbReference type="PRINTS" id="PR00465">
    <property type="entry name" value="EP450IV"/>
</dbReference>
<dbReference type="OrthoDB" id="3945418at2759"/>
<evidence type="ECO:0000256" key="5">
    <source>
        <dbReference type="ARBA" id="ARBA00023002"/>
    </source>
</evidence>
<dbReference type="GO" id="GO:0005506">
    <property type="term" value="F:iron ion binding"/>
    <property type="evidence" value="ECO:0007669"/>
    <property type="project" value="InterPro"/>
</dbReference>
<reference evidence="10 11" key="1">
    <citation type="journal article" date="2020" name="Genome Biol. Evol.">
        <title>A new high-quality draft genome assembly of the Chinese cordyceps Ophiocordyceps sinensis.</title>
        <authorList>
            <person name="Shu R."/>
            <person name="Zhang J."/>
            <person name="Meng Q."/>
            <person name="Zhang H."/>
            <person name="Zhou G."/>
            <person name="Li M."/>
            <person name="Wu P."/>
            <person name="Zhao Y."/>
            <person name="Chen C."/>
            <person name="Qin Q."/>
        </authorList>
    </citation>
    <scope>NUCLEOTIDE SEQUENCE [LARGE SCALE GENOMIC DNA]</scope>
    <source>
        <strain evidence="10 11">IOZ07</strain>
    </source>
</reference>
<keyword evidence="4 8" id="KW-0479">Metal-binding</keyword>